<dbReference type="Gene3D" id="2.40.170.20">
    <property type="entry name" value="TonB-dependent receptor, beta-barrel domain"/>
    <property type="match status" value="1"/>
</dbReference>
<dbReference type="GO" id="GO:0009279">
    <property type="term" value="C:cell outer membrane"/>
    <property type="evidence" value="ECO:0007669"/>
    <property type="project" value="UniProtKB-SubCell"/>
</dbReference>
<keyword evidence="5 12" id="KW-0732">Signal</keyword>
<keyword evidence="6 11" id="KW-0798">TonB box</keyword>
<dbReference type="InterPro" id="IPR036942">
    <property type="entry name" value="Beta-barrel_TonB_sf"/>
</dbReference>
<evidence type="ECO:0000256" key="3">
    <source>
        <dbReference type="ARBA" id="ARBA00022452"/>
    </source>
</evidence>
<evidence type="ECO:0000256" key="7">
    <source>
        <dbReference type="ARBA" id="ARBA00023136"/>
    </source>
</evidence>
<keyword evidence="3 10" id="KW-1134">Transmembrane beta strand</keyword>
<evidence type="ECO:0000256" key="4">
    <source>
        <dbReference type="ARBA" id="ARBA00022692"/>
    </source>
</evidence>
<feature type="chain" id="PRO_5017324922" evidence="12">
    <location>
        <begin position="19"/>
        <end position="787"/>
    </location>
</feature>
<evidence type="ECO:0000313" key="16">
    <source>
        <dbReference type="Proteomes" id="UP000243887"/>
    </source>
</evidence>
<reference evidence="16" key="1">
    <citation type="submission" date="2016-10" db="EMBL/GenBank/DDBJ databases">
        <authorList>
            <person name="Varghese N."/>
            <person name="Submissions S."/>
        </authorList>
    </citation>
    <scope>NUCLEOTIDE SEQUENCE [LARGE SCALE GENOMIC DNA]</scope>
    <source>
        <strain evidence="16">DSM 26542</strain>
    </source>
</reference>
<dbReference type="InterPro" id="IPR000531">
    <property type="entry name" value="Beta-barrel_TonB"/>
</dbReference>
<dbReference type="EMBL" id="FORU01000002">
    <property type="protein sequence ID" value="SFJ00442.1"/>
    <property type="molecule type" value="Genomic_DNA"/>
</dbReference>
<dbReference type="PANTHER" id="PTHR30069:SF29">
    <property type="entry name" value="HEMOGLOBIN AND HEMOGLOBIN-HAPTOGLOBIN-BINDING PROTEIN 1-RELATED"/>
    <property type="match status" value="1"/>
</dbReference>
<evidence type="ECO:0000256" key="5">
    <source>
        <dbReference type="ARBA" id="ARBA00022729"/>
    </source>
</evidence>
<dbReference type="InterPro" id="IPR008969">
    <property type="entry name" value="CarboxyPept-like_regulatory"/>
</dbReference>
<dbReference type="STRING" id="1150112.SAMN04487893_102271"/>
<dbReference type="OrthoDB" id="9795928at2"/>
<protein>
    <submittedName>
        <fullName evidence="15">Iron complex outermembrane recepter protein</fullName>
    </submittedName>
</protein>
<keyword evidence="2 10" id="KW-0813">Transport</keyword>
<evidence type="ECO:0000256" key="10">
    <source>
        <dbReference type="PROSITE-ProRule" id="PRU01360"/>
    </source>
</evidence>
<evidence type="ECO:0000256" key="11">
    <source>
        <dbReference type="RuleBase" id="RU003357"/>
    </source>
</evidence>
<dbReference type="AlphaFoldDB" id="A0A1I3MU27"/>
<keyword evidence="16" id="KW-1185">Reference proteome</keyword>
<feature type="domain" description="TonB-dependent receptor plug" evidence="14">
    <location>
        <begin position="117"/>
        <end position="212"/>
    </location>
</feature>
<evidence type="ECO:0000313" key="15">
    <source>
        <dbReference type="EMBL" id="SFJ00442.1"/>
    </source>
</evidence>
<feature type="domain" description="TonB-dependent receptor-like beta-barrel" evidence="13">
    <location>
        <begin position="330"/>
        <end position="755"/>
    </location>
</feature>
<evidence type="ECO:0000256" key="2">
    <source>
        <dbReference type="ARBA" id="ARBA00022448"/>
    </source>
</evidence>
<dbReference type="SUPFAM" id="SSF56935">
    <property type="entry name" value="Porins"/>
    <property type="match status" value="1"/>
</dbReference>
<evidence type="ECO:0000256" key="8">
    <source>
        <dbReference type="ARBA" id="ARBA00023170"/>
    </source>
</evidence>
<keyword evidence="8" id="KW-0675">Receptor</keyword>
<dbReference type="Pfam" id="PF07715">
    <property type="entry name" value="Plug"/>
    <property type="match status" value="1"/>
</dbReference>
<dbReference type="RefSeq" id="WP_090678027.1">
    <property type="nucleotide sequence ID" value="NZ_FORU01000002.1"/>
</dbReference>
<comment type="subcellular location">
    <subcellularLocation>
        <location evidence="1 10">Cell outer membrane</location>
        <topology evidence="1 10">Multi-pass membrane protein</topology>
    </subcellularLocation>
</comment>
<dbReference type="PANTHER" id="PTHR30069">
    <property type="entry name" value="TONB-DEPENDENT OUTER MEMBRANE RECEPTOR"/>
    <property type="match status" value="1"/>
</dbReference>
<proteinExistence type="inferred from homology"/>
<evidence type="ECO:0000256" key="12">
    <source>
        <dbReference type="SAM" id="SignalP"/>
    </source>
</evidence>
<evidence type="ECO:0000256" key="6">
    <source>
        <dbReference type="ARBA" id="ARBA00023077"/>
    </source>
</evidence>
<accession>A0A1I3MU27</accession>
<evidence type="ECO:0000259" key="13">
    <source>
        <dbReference type="Pfam" id="PF00593"/>
    </source>
</evidence>
<dbReference type="SUPFAM" id="SSF49464">
    <property type="entry name" value="Carboxypeptidase regulatory domain-like"/>
    <property type="match status" value="1"/>
</dbReference>
<dbReference type="InterPro" id="IPR039426">
    <property type="entry name" value="TonB-dep_rcpt-like"/>
</dbReference>
<comment type="similarity">
    <text evidence="10 11">Belongs to the TonB-dependent receptor family.</text>
</comment>
<organism evidence="15 16">
    <name type="scientific">Myroides guanonis</name>
    <dbReference type="NCBI Taxonomy" id="1150112"/>
    <lineage>
        <taxon>Bacteria</taxon>
        <taxon>Pseudomonadati</taxon>
        <taxon>Bacteroidota</taxon>
        <taxon>Flavobacteriia</taxon>
        <taxon>Flavobacteriales</taxon>
        <taxon>Flavobacteriaceae</taxon>
        <taxon>Myroides</taxon>
    </lineage>
</organism>
<dbReference type="GO" id="GO:0015344">
    <property type="term" value="F:siderophore uptake transmembrane transporter activity"/>
    <property type="evidence" value="ECO:0007669"/>
    <property type="project" value="TreeGrafter"/>
</dbReference>
<evidence type="ECO:0000256" key="9">
    <source>
        <dbReference type="ARBA" id="ARBA00023237"/>
    </source>
</evidence>
<dbReference type="Gene3D" id="2.170.130.10">
    <property type="entry name" value="TonB-dependent receptor, plug domain"/>
    <property type="match status" value="1"/>
</dbReference>
<dbReference type="InterPro" id="IPR037066">
    <property type="entry name" value="Plug_dom_sf"/>
</dbReference>
<feature type="signal peptide" evidence="12">
    <location>
        <begin position="1"/>
        <end position="18"/>
    </location>
</feature>
<dbReference type="InterPro" id="IPR012910">
    <property type="entry name" value="Plug_dom"/>
</dbReference>
<keyword evidence="9 10" id="KW-0998">Cell outer membrane</keyword>
<dbReference type="PROSITE" id="PS52016">
    <property type="entry name" value="TONB_DEPENDENT_REC_3"/>
    <property type="match status" value="1"/>
</dbReference>
<evidence type="ECO:0000256" key="1">
    <source>
        <dbReference type="ARBA" id="ARBA00004571"/>
    </source>
</evidence>
<name>A0A1I3MU27_9FLAO</name>
<gene>
    <name evidence="15" type="ORF">SAMN04487893_102271</name>
</gene>
<keyword evidence="4 10" id="KW-0812">Transmembrane</keyword>
<keyword evidence="7 10" id="KW-0472">Membrane</keyword>
<dbReference type="Pfam" id="PF00593">
    <property type="entry name" value="TonB_dep_Rec_b-barrel"/>
    <property type="match status" value="1"/>
</dbReference>
<dbReference type="Proteomes" id="UP000243887">
    <property type="component" value="Unassembled WGS sequence"/>
</dbReference>
<sequence length="787" mass="88359">MRKAILLVLIMVSLPAIAQFKVSGLVENSSGIPLKGSTIILSNQVLVSNEKGFFGSGILTPETHALQVSYLGFQTLDTVIQVRENMHLILKLRDDVTMLEQLVVNTTSRKEVHNSERMQQQQLTQNYAGSFAKTLEKLAGVQAMEIGAGASKPVIRGLGFNRVAVAENGVKQEGQQWGADHGLEIDALNTEEVEVIKGVGTIAYGSDAIGGVIKINNEKVPAKQSFSGSTTLLAKSVNDSYGISSSIKKRSDSFFYKLKFTAQEYGDFRVPTDNIRYLNTDIPIYNQRMKNTAGKEWDAYAQVGYVTEKVRNITSLSNVYNKSGFFPGSHGLPSIENSLDDGDSRNIDLPNQSVNHLKISNSTTFNVSDSDLLKMIFSYQYNKRKESSYFHSHYGGQQAPKENPNLELQFDLNTFDADIQYEHLSVDNHKTTFGLQQNYQNNTIGGYGFLLPKYNKLGTGLFGIHEHQISDDWVGQVGVRLDYAKLNVHAFYDSLLYNFLISKGESEITANEYAQRSSDLNRDFTSFNAMLGTRYRLNEAWNLGITAGTNFRFPTAIELAANGLHHGAFRHEKGNPNLNPERGWAVDVEVNYQSATFNTSVSPYLYYFSNYIFLKPSGTFSILPDGGQIYEYTQSKALLTGFEWKLDKTFWDVLKLETIFEFFYNKQVTGNAKTEYPLPFSPPVNVFAQLNYQLKDTEMFKENSIYINGKWNAKQQRIAQNEEITDSYQLIGAGASTTLSLNKFKANVFLTATNLLNTKALNHTSYYRPLEIPELGRSFQLMVQIPF</sequence>
<dbReference type="GO" id="GO:0044718">
    <property type="term" value="P:siderophore transmembrane transport"/>
    <property type="evidence" value="ECO:0007669"/>
    <property type="project" value="TreeGrafter"/>
</dbReference>
<evidence type="ECO:0000259" key="14">
    <source>
        <dbReference type="Pfam" id="PF07715"/>
    </source>
</evidence>